<proteinExistence type="predicted"/>
<accession>A0A6U1S4J1</accession>
<gene>
    <name evidence="1" type="ORF">CTEN0397_LOCUS13063</name>
    <name evidence="2" type="ORF">CTEN0397_LOCUS13064</name>
</gene>
<reference evidence="1" key="1">
    <citation type="submission" date="2021-01" db="EMBL/GenBank/DDBJ databases">
        <authorList>
            <person name="Corre E."/>
            <person name="Pelletier E."/>
            <person name="Niang G."/>
            <person name="Scheremetjew M."/>
            <person name="Finn R."/>
            <person name="Kale V."/>
            <person name="Holt S."/>
            <person name="Cochrane G."/>
            <person name="Meng A."/>
            <person name="Brown T."/>
            <person name="Cohen L."/>
        </authorList>
    </citation>
    <scope>NUCLEOTIDE SEQUENCE</scope>
    <source>
        <strain evidence="1">ECT3854</strain>
    </source>
</reference>
<protein>
    <submittedName>
        <fullName evidence="1">Uncharacterized protein</fullName>
    </submittedName>
</protein>
<dbReference type="AlphaFoldDB" id="A0A6U1S4J1"/>
<organism evidence="1">
    <name type="scientific">Cyclophora tenuis</name>
    <name type="common">Marine diatom</name>
    <dbReference type="NCBI Taxonomy" id="216820"/>
    <lineage>
        <taxon>Eukaryota</taxon>
        <taxon>Sar</taxon>
        <taxon>Stramenopiles</taxon>
        <taxon>Ochrophyta</taxon>
        <taxon>Bacillariophyta</taxon>
        <taxon>Fragilariophyceae</taxon>
        <taxon>Fragilariophycidae</taxon>
        <taxon>Cyclophorales</taxon>
        <taxon>Cyclophoraceae</taxon>
        <taxon>Cyclophora</taxon>
    </lineage>
</organism>
<sequence length="105" mass="12017">MVLVTRLKDAVCIVLGGRFLRRFPQGWGEINGDEAILWAFRSFRCATHLTPLQAMACAKVQALVMYVVEIDWLTYLPFRPTNLFHDEVVVDADDLDDIDEDALFQ</sequence>
<dbReference type="EMBL" id="HBFW01020308">
    <property type="protein sequence ID" value="CAD8941998.1"/>
    <property type="molecule type" value="Transcribed_RNA"/>
</dbReference>
<evidence type="ECO:0000313" key="2">
    <source>
        <dbReference type="EMBL" id="CAD8941998.1"/>
    </source>
</evidence>
<name>A0A6U1S4J1_CYCTE</name>
<dbReference type="EMBL" id="HBFW01020307">
    <property type="protein sequence ID" value="CAD8941997.1"/>
    <property type="molecule type" value="Transcribed_RNA"/>
</dbReference>
<evidence type="ECO:0000313" key="1">
    <source>
        <dbReference type="EMBL" id="CAD8941997.1"/>
    </source>
</evidence>